<evidence type="ECO:0000256" key="3">
    <source>
        <dbReference type="ARBA" id="ARBA00007786"/>
    </source>
</evidence>
<feature type="chain" id="PRO_5005393771" description="Pectinesterase" evidence="7">
    <location>
        <begin position="22"/>
        <end position="513"/>
    </location>
</feature>
<dbReference type="InterPro" id="IPR035513">
    <property type="entry name" value="Invertase/methylesterase_inhib"/>
</dbReference>
<keyword evidence="7" id="KW-0732">Signal</keyword>
<dbReference type="InterPro" id="IPR033131">
    <property type="entry name" value="Pectinesterase_Asp_AS"/>
</dbReference>
<dbReference type="SUPFAM" id="SSF51126">
    <property type="entry name" value="Pectin lyase-like"/>
    <property type="match status" value="1"/>
</dbReference>
<keyword evidence="10" id="KW-1185">Reference proteome</keyword>
<dbReference type="PANTHER" id="PTHR31707">
    <property type="entry name" value="PECTINESTERASE"/>
    <property type="match status" value="1"/>
</dbReference>
<dbReference type="OMA" id="SWIADAD"/>
<reference evidence="10" key="1">
    <citation type="journal article" date="2016" name="Nature">
        <title>The genome of the seagrass Zostera marina reveals angiosperm adaptation to the sea.</title>
        <authorList>
            <person name="Olsen J.L."/>
            <person name="Rouze P."/>
            <person name="Verhelst B."/>
            <person name="Lin Y.-C."/>
            <person name="Bayer T."/>
            <person name="Collen J."/>
            <person name="Dattolo E."/>
            <person name="De Paoli E."/>
            <person name="Dittami S."/>
            <person name="Maumus F."/>
            <person name="Michel G."/>
            <person name="Kersting A."/>
            <person name="Lauritano C."/>
            <person name="Lohaus R."/>
            <person name="Toepel M."/>
            <person name="Tonon T."/>
            <person name="Vanneste K."/>
            <person name="Amirebrahimi M."/>
            <person name="Brakel J."/>
            <person name="Bostroem C."/>
            <person name="Chovatia M."/>
            <person name="Grimwood J."/>
            <person name="Jenkins J.W."/>
            <person name="Jueterbock A."/>
            <person name="Mraz A."/>
            <person name="Stam W.T."/>
            <person name="Tice H."/>
            <person name="Bornberg-Bauer E."/>
            <person name="Green P.J."/>
            <person name="Pearson G.A."/>
            <person name="Procaccini G."/>
            <person name="Duarte C.M."/>
            <person name="Schmutz J."/>
            <person name="Reusch T.B.H."/>
            <person name="Van de Peer Y."/>
        </authorList>
    </citation>
    <scope>NUCLEOTIDE SEQUENCE [LARGE SCALE GENOMIC DNA]</scope>
    <source>
        <strain evidence="10">cv. Finnish</strain>
    </source>
</reference>
<gene>
    <name evidence="9" type="ORF">ZOSMA_7G00270</name>
</gene>
<dbReference type="GO" id="GO:0046910">
    <property type="term" value="F:pectinesterase inhibitor activity"/>
    <property type="evidence" value="ECO:0000318"/>
    <property type="project" value="GO_Central"/>
</dbReference>
<dbReference type="SUPFAM" id="SSF101148">
    <property type="entry name" value="Plant invertase/pectin methylesterase inhibitor"/>
    <property type="match status" value="1"/>
</dbReference>
<dbReference type="InterPro" id="IPR000070">
    <property type="entry name" value="Pectinesterase_cat"/>
</dbReference>
<dbReference type="Proteomes" id="UP000036987">
    <property type="component" value="Unassembled WGS sequence"/>
</dbReference>
<evidence type="ECO:0000256" key="1">
    <source>
        <dbReference type="ARBA" id="ARBA00005184"/>
    </source>
</evidence>
<evidence type="ECO:0000256" key="5">
    <source>
        <dbReference type="ARBA" id="ARBA00023085"/>
    </source>
</evidence>
<organism evidence="9 10">
    <name type="scientific">Zostera marina</name>
    <name type="common">Eelgrass</name>
    <dbReference type="NCBI Taxonomy" id="29655"/>
    <lineage>
        <taxon>Eukaryota</taxon>
        <taxon>Viridiplantae</taxon>
        <taxon>Streptophyta</taxon>
        <taxon>Embryophyta</taxon>
        <taxon>Tracheophyta</taxon>
        <taxon>Spermatophyta</taxon>
        <taxon>Magnoliopsida</taxon>
        <taxon>Liliopsida</taxon>
        <taxon>Zosteraceae</taxon>
        <taxon>Zostera</taxon>
    </lineage>
</organism>
<dbReference type="AlphaFoldDB" id="A0A0K9NN07"/>
<dbReference type="GO" id="GO:0030599">
    <property type="term" value="F:pectinesterase activity"/>
    <property type="evidence" value="ECO:0000318"/>
    <property type="project" value="GO_Central"/>
</dbReference>
<name>A0A0K9NN07_ZOSMR</name>
<keyword evidence="4 7" id="KW-0378">Hydrolase</keyword>
<evidence type="ECO:0000256" key="7">
    <source>
        <dbReference type="RuleBase" id="RU000589"/>
    </source>
</evidence>
<dbReference type="UniPathway" id="UPA00545">
    <property type="reaction ID" value="UER00823"/>
</dbReference>
<comment type="pathway">
    <text evidence="1 7">Glycan metabolism; pectin degradation; 2-dehydro-3-deoxy-D-gluconate from pectin: step 1/5.</text>
</comment>
<dbReference type="Gene3D" id="2.160.20.10">
    <property type="entry name" value="Single-stranded right-handed beta-helix, Pectin lyase-like"/>
    <property type="match status" value="1"/>
</dbReference>
<dbReference type="PROSITE" id="PS00503">
    <property type="entry name" value="PECTINESTERASE_2"/>
    <property type="match status" value="1"/>
</dbReference>
<dbReference type="CDD" id="cd15798">
    <property type="entry name" value="PMEI-like_3"/>
    <property type="match status" value="1"/>
</dbReference>
<dbReference type="InterPro" id="IPR006501">
    <property type="entry name" value="Pectinesterase_inhib_dom"/>
</dbReference>
<evidence type="ECO:0000313" key="10">
    <source>
        <dbReference type="Proteomes" id="UP000036987"/>
    </source>
</evidence>
<feature type="domain" description="Pectinesterase inhibitor" evidence="8">
    <location>
        <begin position="20"/>
        <end position="160"/>
    </location>
</feature>
<proteinExistence type="inferred from homology"/>
<dbReference type="Gene3D" id="1.20.140.40">
    <property type="entry name" value="Invertase/pectin methylesterase inhibitor family protein"/>
    <property type="match status" value="1"/>
</dbReference>
<dbReference type="EC" id="3.1.1.11" evidence="7"/>
<dbReference type="STRING" id="29655.A0A0K9NN07"/>
<dbReference type="GO" id="GO:0042545">
    <property type="term" value="P:cell wall modification"/>
    <property type="evidence" value="ECO:0007669"/>
    <property type="project" value="UniProtKB-UniRule"/>
</dbReference>
<comment type="similarity">
    <text evidence="3">In the C-terminal section; belongs to the pectinesterase family.</text>
</comment>
<comment type="caution">
    <text evidence="9">The sequence shown here is derived from an EMBL/GenBank/DDBJ whole genome shotgun (WGS) entry which is preliminary data.</text>
</comment>
<dbReference type="OrthoDB" id="2019149at2759"/>
<evidence type="ECO:0000256" key="2">
    <source>
        <dbReference type="ARBA" id="ARBA00006027"/>
    </source>
</evidence>
<comment type="similarity">
    <text evidence="2">In the N-terminal section; belongs to the PMEI family.</text>
</comment>
<feature type="signal peptide" evidence="7">
    <location>
        <begin position="1"/>
        <end position="21"/>
    </location>
</feature>
<evidence type="ECO:0000259" key="8">
    <source>
        <dbReference type="SMART" id="SM00856"/>
    </source>
</evidence>
<evidence type="ECO:0000256" key="4">
    <source>
        <dbReference type="ARBA" id="ARBA00022801"/>
    </source>
</evidence>
<dbReference type="EMBL" id="LFYR01001978">
    <property type="protein sequence ID" value="KMZ57998.1"/>
    <property type="molecule type" value="Genomic_DNA"/>
</dbReference>
<protein>
    <recommendedName>
        <fullName evidence="7">Pectinesterase</fullName>
        <ecNumber evidence="7">3.1.1.11</ecNumber>
    </recommendedName>
</protein>
<dbReference type="InterPro" id="IPR012334">
    <property type="entry name" value="Pectin_lyas_fold"/>
</dbReference>
<dbReference type="SMART" id="SM00856">
    <property type="entry name" value="PMEI"/>
    <property type="match status" value="1"/>
</dbReference>
<keyword evidence="5 7" id="KW-0063">Aspartyl esterase</keyword>
<dbReference type="Pfam" id="PF04043">
    <property type="entry name" value="PMEI"/>
    <property type="match status" value="1"/>
</dbReference>
<evidence type="ECO:0000313" key="9">
    <source>
        <dbReference type="EMBL" id="KMZ57998.1"/>
    </source>
</evidence>
<sequence length="513" mass="57114">MAKVVVYCIFSILVFLTAVYGGVPITSCTQLPHPAVCQSLVNNTLDLPKVGFWELNLRGAISNLRQAILATSSINTDDIDRRTKSAWEDCLALSNQSMELLENSLKYPSNEDTQTWLSTISANHGTCTDGFSDFNISVPMTILNISSGDTDKFLSNLLAINKEHIPQKSKDNHRLFPEWLDVGDQRLLSSKSVKPDLVVAKDGSGDYKTIGEAVKASVKKRKHNKRFVIYIKAGVYSENVLITKDMTKLMFLGDGIKYTVVTGKRNVVDGDTTFKSATVAAEGDGFIAKDMTFENSAGPKKHQAVAFRSSSDKSVFYQCSFEGYQDTLYVHSKNQFYRSCSIYGTVDFIFGDASVVIQKCNIYARKPMKNQKNTITAQGRRDKNENTGISIQCSHVMAAQDLKPVERSFQTYLGRPWKKYSRTVFMECKLDSLIAHKGWLPWNGSFALDTLYYGEYKNIGSGAGTSKRVKWKGYHPTMSTSKASQFTVDKFLFGGSWIADADVSFNSGLDCHP</sequence>
<dbReference type="InterPro" id="IPR011050">
    <property type="entry name" value="Pectin_lyase_fold/virulence"/>
</dbReference>
<dbReference type="GO" id="GO:0045490">
    <property type="term" value="P:pectin catabolic process"/>
    <property type="evidence" value="ECO:0007669"/>
    <property type="project" value="UniProtKB-UniRule"/>
</dbReference>
<comment type="catalytic activity">
    <reaction evidence="7">
        <text>[(1-&gt;4)-alpha-D-galacturonosyl methyl ester](n) + n H2O = [(1-&gt;4)-alpha-D-galacturonosyl](n) + n methanol + n H(+)</text>
        <dbReference type="Rhea" id="RHEA:22380"/>
        <dbReference type="Rhea" id="RHEA-COMP:14570"/>
        <dbReference type="Rhea" id="RHEA-COMP:14573"/>
        <dbReference type="ChEBI" id="CHEBI:15377"/>
        <dbReference type="ChEBI" id="CHEBI:15378"/>
        <dbReference type="ChEBI" id="CHEBI:17790"/>
        <dbReference type="ChEBI" id="CHEBI:140522"/>
        <dbReference type="ChEBI" id="CHEBI:140523"/>
        <dbReference type="EC" id="3.1.1.11"/>
    </reaction>
</comment>
<dbReference type="Pfam" id="PF01095">
    <property type="entry name" value="Pectinesterase"/>
    <property type="match status" value="1"/>
</dbReference>
<evidence type="ECO:0000256" key="6">
    <source>
        <dbReference type="PROSITE-ProRule" id="PRU10040"/>
    </source>
</evidence>
<dbReference type="FunFam" id="2.160.20.10:FF:000001">
    <property type="entry name" value="Pectinesterase"/>
    <property type="match status" value="1"/>
</dbReference>
<feature type="active site" evidence="6">
    <location>
        <position position="347"/>
    </location>
</feature>
<accession>A0A0K9NN07</accession>